<protein>
    <submittedName>
        <fullName evidence="1">Uncharacterized protein</fullName>
    </submittedName>
</protein>
<proteinExistence type="predicted"/>
<dbReference type="Proteomes" id="UP000003163">
    <property type="component" value="Unassembled WGS sequence"/>
</dbReference>
<reference evidence="1 2" key="1">
    <citation type="submission" date="2011-08" db="EMBL/GenBank/DDBJ databases">
        <authorList>
            <person name="Liu Z.J."/>
            <person name="Shi F.L."/>
            <person name="Lu J.Q."/>
            <person name="Li M."/>
            <person name="Wang Z.L."/>
        </authorList>
    </citation>
    <scope>NUCLEOTIDE SEQUENCE [LARGE SCALE GENOMIC DNA]</scope>
    <source>
        <strain evidence="1 2">USNM 41457</strain>
    </source>
</reference>
<dbReference type="OrthoDB" id="2189624at2759"/>
<evidence type="ECO:0000313" key="1">
    <source>
        <dbReference type="EMBL" id="EJW04310.1"/>
    </source>
</evidence>
<dbReference type="VEuPathDB" id="MicrosporidiaDB:EDEG_01434"/>
<accession>J9DP33</accession>
<dbReference type="EMBL" id="AFBI03000020">
    <property type="protein sequence ID" value="EJW04310.1"/>
    <property type="molecule type" value="Genomic_DNA"/>
</dbReference>
<gene>
    <name evidence="1" type="ORF">EDEG_01434</name>
</gene>
<name>J9DP33_EDHAE</name>
<evidence type="ECO:0000313" key="2">
    <source>
        <dbReference type="Proteomes" id="UP000003163"/>
    </source>
</evidence>
<organism evidence="1 2">
    <name type="scientific">Edhazardia aedis (strain USNM 41457)</name>
    <name type="common">Microsporidian parasite</name>
    <dbReference type="NCBI Taxonomy" id="1003232"/>
    <lineage>
        <taxon>Eukaryota</taxon>
        <taxon>Fungi</taxon>
        <taxon>Fungi incertae sedis</taxon>
        <taxon>Microsporidia</taxon>
        <taxon>Edhazardia</taxon>
    </lineage>
</organism>
<reference evidence="2" key="2">
    <citation type="submission" date="2015-07" db="EMBL/GenBank/DDBJ databases">
        <title>Contrasting host-pathogen interactions and genome evolution in two generalist and specialist microsporidian pathogens of mosquitoes.</title>
        <authorList>
            <consortium name="The Broad Institute Genomics Platform"/>
            <consortium name="The Broad Institute Genome Sequencing Center for Infectious Disease"/>
            <person name="Cuomo C.A."/>
            <person name="Sanscrainte N.D."/>
            <person name="Goldberg J.M."/>
            <person name="Heiman D."/>
            <person name="Young S."/>
            <person name="Zeng Q."/>
            <person name="Becnel J.J."/>
            <person name="Birren B.W."/>
        </authorList>
    </citation>
    <scope>NUCLEOTIDE SEQUENCE [LARGE SCALE GENOMIC DNA]</scope>
    <source>
        <strain evidence="2">USNM 41457</strain>
    </source>
</reference>
<dbReference type="AlphaFoldDB" id="J9DP33"/>
<dbReference type="HOGENOM" id="CLU_966522_0_0_1"/>
<comment type="caution">
    <text evidence="1">The sequence shown here is derived from an EMBL/GenBank/DDBJ whole genome shotgun (WGS) entry which is preliminary data.</text>
</comment>
<sequence>MNKIEQNDDIKLTNKIVNTSAYSFDLSSTQPSLVYSNNGNIYFNNYKIGIETSMKGDLNADIKYYPIGDQLFTTVSKKSGLRVYDAFTLENIYNYTAEELSSHTYNKTRFLIGVTAVSGIKFYDLRCRYSINFLSLRNSKKIKFYGNEFVGIGEDFMIKGDIRNIGKSCLHKVTGITDYDTIDNEDNEYIICSKDKYFYISLWNSKANIEKICYSDKMYSNSKLFKYIIVPDGSNIQCVNKNQNVKLNLDLKEKIEDLIFDQKSDLLFLKTKEGIYTVSKSNLLNQNL</sequence>
<dbReference type="InParanoid" id="J9DP33"/>
<keyword evidence="2" id="KW-1185">Reference proteome</keyword>